<accession>A0A6C0HP01</accession>
<protein>
    <submittedName>
        <fullName evidence="1">Uncharacterized protein</fullName>
    </submittedName>
</protein>
<sequence length="142" mass="16989">MNLYHHPSQINYKQISFYLPIPNKFSSYKKFYKLQYNTHIFIIHTLYILLDAETSIIKEDDKLFKYTFTYREEQLRSIEQNILGALKKHVKKEIVYNHPNTTLIRHHGAYVKNPRVYLRVSGVWENDQSIGITCKIECYPST</sequence>
<name>A0A6C0HP01_9ZZZZ</name>
<organism evidence="1">
    <name type="scientific">viral metagenome</name>
    <dbReference type="NCBI Taxonomy" id="1070528"/>
    <lineage>
        <taxon>unclassified sequences</taxon>
        <taxon>metagenomes</taxon>
        <taxon>organismal metagenomes</taxon>
    </lineage>
</organism>
<evidence type="ECO:0000313" key="1">
    <source>
        <dbReference type="EMBL" id="QHT82117.1"/>
    </source>
</evidence>
<dbReference type="EMBL" id="MN739996">
    <property type="protein sequence ID" value="QHT82117.1"/>
    <property type="molecule type" value="Genomic_DNA"/>
</dbReference>
<dbReference type="AlphaFoldDB" id="A0A6C0HP01"/>
<reference evidence="1" key="1">
    <citation type="journal article" date="2020" name="Nature">
        <title>Giant virus diversity and host interactions through global metagenomics.</title>
        <authorList>
            <person name="Schulz F."/>
            <person name="Roux S."/>
            <person name="Paez-Espino D."/>
            <person name="Jungbluth S."/>
            <person name="Walsh D.A."/>
            <person name="Denef V.J."/>
            <person name="McMahon K.D."/>
            <person name="Konstantinidis K.T."/>
            <person name="Eloe-Fadrosh E.A."/>
            <person name="Kyrpides N.C."/>
            <person name="Woyke T."/>
        </authorList>
    </citation>
    <scope>NUCLEOTIDE SEQUENCE</scope>
    <source>
        <strain evidence="1">GVMAG-M-3300023184-160</strain>
    </source>
</reference>
<proteinExistence type="predicted"/>